<dbReference type="Gene3D" id="2.160.20.80">
    <property type="entry name" value="E3 ubiquitin-protein ligase SopA"/>
    <property type="match status" value="1"/>
</dbReference>
<evidence type="ECO:0000259" key="3">
    <source>
        <dbReference type="Pfam" id="PF05368"/>
    </source>
</evidence>
<organism evidence="4 5">
    <name type="scientific">Adineta steineri</name>
    <dbReference type="NCBI Taxonomy" id="433720"/>
    <lineage>
        <taxon>Eukaryota</taxon>
        <taxon>Metazoa</taxon>
        <taxon>Spiralia</taxon>
        <taxon>Gnathifera</taxon>
        <taxon>Rotifera</taxon>
        <taxon>Eurotatoria</taxon>
        <taxon>Bdelloidea</taxon>
        <taxon>Adinetida</taxon>
        <taxon>Adinetidae</taxon>
        <taxon>Adineta</taxon>
    </lineage>
</organism>
<evidence type="ECO:0000256" key="2">
    <source>
        <dbReference type="ARBA" id="ARBA00023002"/>
    </source>
</evidence>
<accession>A0A813SH91</accession>
<dbReference type="InterPro" id="IPR001646">
    <property type="entry name" value="5peptide_repeat"/>
</dbReference>
<dbReference type="InterPro" id="IPR008030">
    <property type="entry name" value="NmrA-like"/>
</dbReference>
<sequence length="502" mass="57173">MRGASFEGATLLFAEFSAANLRNAKFSNANLRGADFSLADLTDCDLSDKQLYEEILTLDDTILPDGKTRGKAPNIIINGDAELGSVSGWNLHNRNNITATKYKNQTNQAYGKWYFQVNGNTTQLNMWQRIDVNSYSNMVRYGGIQMVLSMEASPLSSTCYMYVKTFDSHNTELQNVEVLTKLEVEGDFLYASGVLPCHRDTGLIEIAIQTLGAKIIDNIHISLKHGVVPWFDQQPNTIFRKTDYSVESLVKHLIDVDVLICLIHSNDHFYNDVHEAMISACKASPKCKRFIPSECGGDIEKFPQHPEFYVPTHGAIRTLLEEQNDIEYTLFNQGWFMDYFISGDRSYLKRILPVWPLDLEQQTIRIPGTGNEPITFTSARDTGKALARLATTNTKWVKYIYIAGETTTWNNVVKLIEKIYPDKKLKITYKSLEELEQDRAQHLNDKDPSQLWLAFMDLWNATGASAVPMNKVEEQRKKYFPDIHFSNIEEYITTAEKANHII</sequence>
<evidence type="ECO:0000256" key="1">
    <source>
        <dbReference type="ARBA" id="ARBA00022857"/>
    </source>
</evidence>
<dbReference type="InterPro" id="IPR051609">
    <property type="entry name" value="NmrA/Isoflavone_reductase-like"/>
</dbReference>
<dbReference type="PANTHER" id="PTHR47706">
    <property type="entry name" value="NMRA-LIKE FAMILY PROTEIN"/>
    <property type="match status" value="1"/>
</dbReference>
<dbReference type="InterPro" id="IPR036291">
    <property type="entry name" value="NAD(P)-bd_dom_sf"/>
</dbReference>
<keyword evidence="1" id="KW-0521">NADP</keyword>
<dbReference type="SUPFAM" id="SSF141571">
    <property type="entry name" value="Pentapeptide repeat-like"/>
    <property type="match status" value="1"/>
</dbReference>
<protein>
    <recommendedName>
        <fullName evidence="3">NmrA-like domain-containing protein</fullName>
    </recommendedName>
</protein>
<dbReference type="Gene3D" id="3.40.50.720">
    <property type="entry name" value="NAD(P)-binding Rossmann-like Domain"/>
    <property type="match status" value="1"/>
</dbReference>
<name>A0A813SH91_9BILA</name>
<dbReference type="Gene3D" id="3.90.25.10">
    <property type="entry name" value="UDP-galactose 4-epimerase, domain 1"/>
    <property type="match status" value="1"/>
</dbReference>
<dbReference type="GO" id="GO:0016491">
    <property type="term" value="F:oxidoreductase activity"/>
    <property type="evidence" value="ECO:0007669"/>
    <property type="project" value="UniProtKB-KW"/>
</dbReference>
<dbReference type="AlphaFoldDB" id="A0A813SH91"/>
<dbReference type="SUPFAM" id="SSF51735">
    <property type="entry name" value="NAD(P)-binding Rossmann-fold domains"/>
    <property type="match status" value="1"/>
</dbReference>
<dbReference type="EMBL" id="CAJNON010000020">
    <property type="protein sequence ID" value="CAF0796294.1"/>
    <property type="molecule type" value="Genomic_DNA"/>
</dbReference>
<gene>
    <name evidence="4" type="ORF">VCS650_LOCUS3769</name>
</gene>
<dbReference type="Pfam" id="PF05368">
    <property type="entry name" value="NmrA"/>
    <property type="match status" value="1"/>
</dbReference>
<dbReference type="OrthoDB" id="9974981at2759"/>
<feature type="domain" description="NmrA-like" evidence="3">
    <location>
        <begin position="236"/>
        <end position="436"/>
    </location>
</feature>
<evidence type="ECO:0000313" key="5">
    <source>
        <dbReference type="Proteomes" id="UP000663891"/>
    </source>
</evidence>
<evidence type="ECO:0000313" key="4">
    <source>
        <dbReference type="EMBL" id="CAF0796294.1"/>
    </source>
</evidence>
<proteinExistence type="predicted"/>
<keyword evidence="2" id="KW-0560">Oxidoreductase</keyword>
<dbReference type="PANTHER" id="PTHR47706:SF4">
    <property type="entry name" value="NMRA-LIKE DOMAIN-CONTAINING PROTEIN"/>
    <property type="match status" value="1"/>
</dbReference>
<dbReference type="Pfam" id="PF00805">
    <property type="entry name" value="Pentapeptide"/>
    <property type="match status" value="1"/>
</dbReference>
<comment type="caution">
    <text evidence="4">The sequence shown here is derived from an EMBL/GenBank/DDBJ whole genome shotgun (WGS) entry which is preliminary data.</text>
</comment>
<dbReference type="Proteomes" id="UP000663891">
    <property type="component" value="Unassembled WGS sequence"/>
</dbReference>
<reference evidence="4" key="1">
    <citation type="submission" date="2021-02" db="EMBL/GenBank/DDBJ databases">
        <authorList>
            <person name="Nowell W R."/>
        </authorList>
    </citation>
    <scope>NUCLEOTIDE SEQUENCE</scope>
</reference>